<feature type="compositionally biased region" description="Polar residues" evidence="1">
    <location>
        <begin position="271"/>
        <end position="288"/>
    </location>
</feature>
<accession>A0ABM5FCS5</accession>
<feature type="region of interest" description="Disordered" evidence="1">
    <location>
        <begin position="172"/>
        <end position="193"/>
    </location>
</feature>
<feature type="signal peptide" evidence="2">
    <location>
        <begin position="1"/>
        <end position="16"/>
    </location>
</feature>
<feature type="region of interest" description="Disordered" evidence="1">
    <location>
        <begin position="569"/>
        <end position="602"/>
    </location>
</feature>
<keyword evidence="3" id="KW-1185">Reference proteome</keyword>
<feature type="compositionally biased region" description="Polar residues" evidence="1">
    <location>
        <begin position="367"/>
        <end position="384"/>
    </location>
</feature>
<feature type="region of interest" description="Disordered" evidence="1">
    <location>
        <begin position="73"/>
        <end position="158"/>
    </location>
</feature>
<feature type="compositionally biased region" description="Polar residues" evidence="1">
    <location>
        <begin position="92"/>
        <end position="105"/>
    </location>
</feature>
<evidence type="ECO:0000313" key="3">
    <source>
        <dbReference type="Proteomes" id="UP001652642"/>
    </source>
</evidence>
<evidence type="ECO:0000256" key="2">
    <source>
        <dbReference type="SAM" id="SignalP"/>
    </source>
</evidence>
<name>A0ABM5FCS5_9SAUR</name>
<feature type="region of interest" description="Disordered" evidence="1">
    <location>
        <begin position="1025"/>
        <end position="1099"/>
    </location>
</feature>
<gene>
    <name evidence="4" type="primary">ENAM</name>
</gene>
<sequence length="1099" mass="123637">MKLFVLYLCLVGTSCAIPLRKRRKAGFGSKSEEMMPFGAYGFLNSPQLSQLAASLYGYRPSYLQLFPQQPMPPLSRPSLWQQQMPAHEATRFPSQNPHRLPQQPSAARRPNSRPQPKPQLPPQQPRHQVQQPQIKVQQPPKLPPSAADPSQPQPQLPDLQSKAFLPHQQQPWHFPQMFGHGGFQPQMFGPYQGRTPLGRPLGRPHVSNEEGAPYFGYGYHGMGHRPPYSEEMFEQDFEEPVEKEPAKETPATNPVTNSTVTDTNTTVSNPASQGGNATISEPITTGNGANPLGLQSKLVDGNGFSTPSPTAHVSGGNGAAQDALEQSGHQPKSPNMIQIFPPASQQSTGHVPHIYNPHSEMGDARHNTLTFRGNPSIQAENPSRSFGYRDNLDPRGNLQSTNSNQAMANPRPISYGPQEQSHLPGRSPSGQREIMPIPTSDPPSRWNKDPVYRDNYLHNSPPEGHSVDPQINTFRRPSGMQQPNILSEQEIFPSTKRTPFETETHWYDWKQQLPNPPDRERERFPSAQNQMWSSRENSQIFQDAPPRYNSMYSLDSIHQRGQEIYSERNSFRNPYQQNGHPSTSRTWEERKESPVTGSTGQRERLSYSPILPSNQMQKNHYHRSVQQEHEAHPNQNPWVDEKHLLDVDREYKNPSYNPPQYPMHPRFSTETPPNERDNLPYERMNQWTPEKHIFIPGTEHLKPVENIPYHTNGMFGQKDQNMGNQGSNSPPQSISLSQRGAQYAERSTWVPPILGPSPQKETSPYFNAYSTDLRRKPDDDIDDTGKITHGSAPLSSVNVAGRRHYPDTRRYSEDYRGEHRTITTHSTADHLCCAEDSPVTKEGLPAPLRSAPQFRLAPWEEKISAAYSEGSHGKHARHAPSPAGIQSNYPFMVGKKQKENLDTFTEEAAGAQKNLPCSKSKLSQDHTHETNCETGLPPSENTHDYGNSLRGDRHSIPAAIMGESESRREFRQAPVKLVPEKSPEPQRIRSQALASEDGRKEQHAALEIKRIPCFASWLKQYLSSTGAPSGDQQHNLFHGETPVPTSRPNDMPPESKPISSTNPSHDDREGKHLKFGSPGEEWVEQPNETTPDCLLLQKK</sequence>
<evidence type="ECO:0000256" key="1">
    <source>
        <dbReference type="SAM" id="MobiDB-lite"/>
    </source>
</evidence>
<feature type="compositionally biased region" description="Low complexity" evidence="1">
    <location>
        <begin position="252"/>
        <end position="270"/>
    </location>
</feature>
<feature type="region of interest" description="Disordered" evidence="1">
    <location>
        <begin position="915"/>
        <end position="1001"/>
    </location>
</feature>
<dbReference type="RefSeq" id="XP_072843202.1">
    <property type="nucleotide sequence ID" value="XM_072987101.1"/>
</dbReference>
<feature type="compositionally biased region" description="Polar residues" evidence="1">
    <location>
        <begin position="1025"/>
        <end position="1035"/>
    </location>
</feature>
<feature type="compositionally biased region" description="Polar residues" evidence="1">
    <location>
        <begin position="571"/>
        <end position="585"/>
    </location>
</feature>
<dbReference type="PROSITE" id="PS51257">
    <property type="entry name" value="PROKAR_LIPOPROTEIN"/>
    <property type="match status" value="1"/>
</dbReference>
<feature type="compositionally biased region" description="Polar residues" evidence="1">
    <location>
        <begin position="718"/>
        <end position="739"/>
    </location>
</feature>
<proteinExistence type="predicted"/>
<feature type="compositionally biased region" description="Basic and acidic residues" evidence="1">
    <location>
        <begin position="446"/>
        <end position="456"/>
    </location>
</feature>
<dbReference type="InterPro" id="IPR015673">
    <property type="entry name" value="Enamelin"/>
</dbReference>
<dbReference type="GeneID" id="110083206"/>
<feature type="compositionally biased region" description="Basic and acidic residues" evidence="1">
    <location>
        <begin position="978"/>
        <end position="987"/>
    </location>
</feature>
<reference evidence="3" key="1">
    <citation type="submission" date="2025-05" db="UniProtKB">
        <authorList>
            <consortium name="RefSeq"/>
        </authorList>
    </citation>
    <scope>NUCLEOTIDE SEQUENCE [LARGE SCALE GENOMIC DNA]</scope>
</reference>
<feature type="compositionally biased region" description="Polar residues" evidence="1">
    <location>
        <begin position="397"/>
        <end position="407"/>
    </location>
</feature>
<feature type="compositionally biased region" description="Polar residues" evidence="1">
    <location>
        <begin position="327"/>
        <end position="336"/>
    </location>
</feature>
<feature type="compositionally biased region" description="Basic and acidic residues" evidence="1">
    <location>
        <begin position="922"/>
        <end position="931"/>
    </location>
</feature>
<feature type="region of interest" description="Disordered" evidence="1">
    <location>
        <begin position="243"/>
        <end position="469"/>
    </location>
</feature>
<dbReference type="PANTHER" id="PTHR16784:SF2">
    <property type="entry name" value="ENAMELIN"/>
    <property type="match status" value="1"/>
</dbReference>
<keyword evidence="2" id="KW-0732">Signal</keyword>
<feature type="compositionally biased region" description="Pro residues" evidence="1">
    <location>
        <begin position="113"/>
        <end position="124"/>
    </location>
</feature>
<dbReference type="Proteomes" id="UP001652642">
    <property type="component" value="Chromosome 2"/>
</dbReference>
<feature type="chain" id="PRO_5045232015" evidence="2">
    <location>
        <begin position="17"/>
        <end position="1099"/>
    </location>
</feature>
<protein>
    <submittedName>
        <fullName evidence="4">Enamelin</fullName>
    </submittedName>
</protein>
<feature type="compositionally biased region" description="Low complexity" evidence="1">
    <location>
        <begin position="125"/>
        <end position="150"/>
    </location>
</feature>
<dbReference type="PANTHER" id="PTHR16784">
    <property type="entry name" value="ENAMELIN"/>
    <property type="match status" value="1"/>
</dbReference>
<reference evidence="4" key="2">
    <citation type="submission" date="2025-08" db="UniProtKB">
        <authorList>
            <consortium name="RefSeq"/>
        </authorList>
    </citation>
    <scope>IDENTIFICATION</scope>
</reference>
<feature type="region of interest" description="Disordered" evidence="1">
    <location>
        <begin position="714"/>
        <end position="739"/>
    </location>
</feature>
<evidence type="ECO:0000313" key="4">
    <source>
        <dbReference type="RefSeq" id="XP_072843202.1"/>
    </source>
</evidence>
<organism evidence="3 4">
    <name type="scientific">Pogona vitticeps</name>
    <name type="common">central bearded dragon</name>
    <dbReference type="NCBI Taxonomy" id="103695"/>
    <lineage>
        <taxon>Eukaryota</taxon>
        <taxon>Metazoa</taxon>
        <taxon>Chordata</taxon>
        <taxon>Craniata</taxon>
        <taxon>Vertebrata</taxon>
        <taxon>Euteleostomi</taxon>
        <taxon>Lepidosauria</taxon>
        <taxon>Squamata</taxon>
        <taxon>Bifurcata</taxon>
        <taxon>Unidentata</taxon>
        <taxon>Episquamata</taxon>
        <taxon>Toxicofera</taxon>
        <taxon>Iguania</taxon>
        <taxon>Acrodonta</taxon>
        <taxon>Agamidae</taxon>
        <taxon>Amphibolurinae</taxon>
        <taxon>Pogona</taxon>
    </lineage>
</organism>
<dbReference type="Pfam" id="PF15362">
    <property type="entry name" value="Enamelin"/>
    <property type="match status" value="1"/>
</dbReference>